<gene>
    <name evidence="2" type="ORF">Scep_004545</name>
</gene>
<proteinExistence type="predicted"/>
<organism evidence="2 3">
    <name type="scientific">Stephania cephalantha</name>
    <dbReference type="NCBI Taxonomy" id="152367"/>
    <lineage>
        <taxon>Eukaryota</taxon>
        <taxon>Viridiplantae</taxon>
        <taxon>Streptophyta</taxon>
        <taxon>Embryophyta</taxon>
        <taxon>Tracheophyta</taxon>
        <taxon>Spermatophyta</taxon>
        <taxon>Magnoliopsida</taxon>
        <taxon>Ranunculales</taxon>
        <taxon>Menispermaceae</taxon>
        <taxon>Menispermoideae</taxon>
        <taxon>Cissampelideae</taxon>
        <taxon>Stephania</taxon>
    </lineage>
</organism>
<protein>
    <submittedName>
        <fullName evidence="2">Uncharacterized protein</fullName>
    </submittedName>
</protein>
<name>A0AAP0KSN7_9MAGN</name>
<reference evidence="2 3" key="1">
    <citation type="submission" date="2024-01" db="EMBL/GenBank/DDBJ databases">
        <title>Genome assemblies of Stephania.</title>
        <authorList>
            <person name="Yang L."/>
        </authorList>
    </citation>
    <scope>NUCLEOTIDE SEQUENCE [LARGE SCALE GENOMIC DNA]</scope>
    <source>
        <strain evidence="2">JXDWG</strain>
        <tissue evidence="2">Leaf</tissue>
    </source>
</reference>
<evidence type="ECO:0000313" key="3">
    <source>
        <dbReference type="Proteomes" id="UP001419268"/>
    </source>
</evidence>
<sequence>MAQLYHQEVNSELQMDEFKSFKYTISVENLICHQEETLNNLKMTNFEENEHVMEEHFAIDGLAPCVYEYWRKIEEIEENELLIEEEFDVSPHESDTSIAHVEEEAKKEIELTFERPKEPQKDRKEDQPLALVNPPTLR</sequence>
<keyword evidence="3" id="KW-1185">Reference proteome</keyword>
<dbReference type="Proteomes" id="UP001419268">
    <property type="component" value="Unassembled WGS sequence"/>
</dbReference>
<accession>A0AAP0KSN7</accession>
<feature type="region of interest" description="Disordered" evidence="1">
    <location>
        <begin position="88"/>
        <end position="138"/>
    </location>
</feature>
<comment type="caution">
    <text evidence="2">The sequence shown here is derived from an EMBL/GenBank/DDBJ whole genome shotgun (WGS) entry which is preliminary data.</text>
</comment>
<feature type="compositionally biased region" description="Basic and acidic residues" evidence="1">
    <location>
        <begin position="89"/>
        <end position="127"/>
    </location>
</feature>
<dbReference type="AlphaFoldDB" id="A0AAP0KSN7"/>
<evidence type="ECO:0000313" key="2">
    <source>
        <dbReference type="EMBL" id="KAK9157971.1"/>
    </source>
</evidence>
<dbReference type="EMBL" id="JBBNAG010000002">
    <property type="protein sequence ID" value="KAK9157971.1"/>
    <property type="molecule type" value="Genomic_DNA"/>
</dbReference>
<evidence type="ECO:0000256" key="1">
    <source>
        <dbReference type="SAM" id="MobiDB-lite"/>
    </source>
</evidence>